<organism evidence="5 6">
    <name type="scientific">Porphyromonas levii</name>
    <dbReference type="NCBI Taxonomy" id="28114"/>
    <lineage>
        <taxon>Bacteria</taxon>
        <taxon>Pseudomonadati</taxon>
        <taxon>Bacteroidota</taxon>
        <taxon>Bacteroidia</taxon>
        <taxon>Bacteroidales</taxon>
        <taxon>Porphyromonadaceae</taxon>
        <taxon>Porphyromonas</taxon>
    </lineage>
</organism>
<dbReference type="GO" id="GO:0007059">
    <property type="term" value="P:chromosome segregation"/>
    <property type="evidence" value="ECO:0007669"/>
    <property type="project" value="UniProtKB-KW"/>
</dbReference>
<dbReference type="InterPro" id="IPR036086">
    <property type="entry name" value="ParB/Sulfiredoxin_sf"/>
</dbReference>
<reference evidence="5 6" key="1">
    <citation type="submission" date="2019-03" db="EMBL/GenBank/DDBJ databases">
        <title>Porphyromonas levii Isolated from the Uterus of Dairy Cows.</title>
        <authorList>
            <person name="Francis A.M."/>
        </authorList>
    </citation>
    <scope>NUCLEOTIDE SEQUENCE [LARGE SCALE GENOMIC DNA]</scope>
    <source>
        <strain evidence="5 6">AF5678</strain>
    </source>
</reference>
<evidence type="ECO:0000256" key="1">
    <source>
        <dbReference type="ARBA" id="ARBA00006295"/>
    </source>
</evidence>
<name>A0A4Y8WRA7_9PORP</name>
<dbReference type="Pfam" id="PF23552">
    <property type="entry name" value="ParB_C"/>
    <property type="match status" value="1"/>
</dbReference>
<feature type="compositionally biased region" description="Polar residues" evidence="4">
    <location>
        <begin position="235"/>
        <end position="249"/>
    </location>
</feature>
<dbReference type="SUPFAM" id="SSF110849">
    <property type="entry name" value="ParB/Sulfiredoxin"/>
    <property type="match status" value="1"/>
</dbReference>
<feature type="region of interest" description="Disordered" evidence="4">
    <location>
        <begin position="227"/>
        <end position="249"/>
    </location>
</feature>
<dbReference type="FunFam" id="1.10.10.2830:FF:000001">
    <property type="entry name" value="Chromosome partitioning protein ParB"/>
    <property type="match status" value="1"/>
</dbReference>
<dbReference type="STRING" id="1122973.GCA_000379925_01310"/>
<dbReference type="GeneID" id="66797370"/>
<dbReference type="Proteomes" id="UP000297225">
    <property type="component" value="Unassembled WGS sequence"/>
</dbReference>
<evidence type="ECO:0000256" key="3">
    <source>
        <dbReference type="ARBA" id="ARBA00023125"/>
    </source>
</evidence>
<comment type="similarity">
    <text evidence="1">Belongs to the ParB family.</text>
</comment>
<keyword evidence="3" id="KW-0238">DNA-binding</keyword>
<dbReference type="EMBL" id="SPNC01000022">
    <property type="protein sequence ID" value="TFH96373.1"/>
    <property type="molecule type" value="Genomic_DNA"/>
</dbReference>
<dbReference type="GO" id="GO:0045881">
    <property type="term" value="P:positive regulation of sporulation resulting in formation of a cellular spore"/>
    <property type="evidence" value="ECO:0007669"/>
    <property type="project" value="TreeGrafter"/>
</dbReference>
<dbReference type="CDD" id="cd16393">
    <property type="entry name" value="SPO0J_N"/>
    <property type="match status" value="1"/>
</dbReference>
<dbReference type="PROSITE" id="PS50943">
    <property type="entry name" value="HTH_CROC1"/>
    <property type="match status" value="1"/>
</dbReference>
<dbReference type="GO" id="GO:0003677">
    <property type="term" value="F:DNA binding"/>
    <property type="evidence" value="ECO:0007669"/>
    <property type="project" value="UniProtKB-KW"/>
</dbReference>
<dbReference type="SMART" id="SM00470">
    <property type="entry name" value="ParB"/>
    <property type="match status" value="1"/>
</dbReference>
<evidence type="ECO:0000256" key="4">
    <source>
        <dbReference type="SAM" id="MobiDB-lite"/>
    </source>
</evidence>
<dbReference type="Gene3D" id="3.90.1530.30">
    <property type="match status" value="1"/>
</dbReference>
<evidence type="ECO:0000313" key="6">
    <source>
        <dbReference type="Proteomes" id="UP000297225"/>
    </source>
</evidence>
<dbReference type="AlphaFoldDB" id="A0A4Y8WRA7"/>
<dbReference type="InterPro" id="IPR003115">
    <property type="entry name" value="ParB_N"/>
</dbReference>
<dbReference type="Gene3D" id="1.10.10.2830">
    <property type="match status" value="1"/>
</dbReference>
<dbReference type="InterPro" id="IPR057240">
    <property type="entry name" value="ParB_dimer_C"/>
</dbReference>
<dbReference type="SUPFAM" id="SSF109709">
    <property type="entry name" value="KorB DNA-binding domain-like"/>
    <property type="match status" value="1"/>
</dbReference>
<keyword evidence="6" id="KW-1185">Reference proteome</keyword>
<dbReference type="InterPro" id="IPR001387">
    <property type="entry name" value="Cro/C1-type_HTH"/>
</dbReference>
<gene>
    <name evidence="5" type="ORF">E4P47_02500</name>
</gene>
<protein>
    <submittedName>
        <fullName evidence="5">ParB/RepB/Spo0J family partition protein</fullName>
    </submittedName>
</protein>
<dbReference type="NCBIfam" id="TIGR00180">
    <property type="entry name" value="parB_part"/>
    <property type="match status" value="1"/>
</dbReference>
<sequence>MNKNNSKKNSLGRGLDALITTDYSGVAAEGSSSINEIALVDIIPNPEQPRTDFDDEALQELAQSIKHIGLIQPITVHALSDNKYRIISGERRFRAANIAGLEAIPAYVRTADDEQIMEMALIENIQRQDLNAIEVALAFKNLIERYDLTQEELSARVGKKRATISNTIRLLKLPAEIQMGLKDGKVSMGHARSLLGIEDPEVQLAFYEQVLRDQISVRELEQMVRTYNEPDTEAPSKQPTKQAKPLNSSEEVKLLTKRFRNLFGTKVSMTLSEKGKGKIAIPFENNDQLEHILTLLDKL</sequence>
<evidence type="ECO:0000313" key="5">
    <source>
        <dbReference type="EMBL" id="TFH96373.1"/>
    </source>
</evidence>
<proteinExistence type="inferred from homology"/>
<dbReference type="InterPro" id="IPR004437">
    <property type="entry name" value="ParB/RepB/Spo0J"/>
</dbReference>
<dbReference type="InterPro" id="IPR050336">
    <property type="entry name" value="Chromosome_partition/occlusion"/>
</dbReference>
<evidence type="ECO:0000256" key="2">
    <source>
        <dbReference type="ARBA" id="ARBA00022829"/>
    </source>
</evidence>
<comment type="caution">
    <text evidence="5">The sequence shown here is derived from an EMBL/GenBank/DDBJ whole genome shotgun (WGS) entry which is preliminary data.</text>
</comment>
<dbReference type="PANTHER" id="PTHR33375">
    <property type="entry name" value="CHROMOSOME-PARTITIONING PROTEIN PARB-RELATED"/>
    <property type="match status" value="1"/>
</dbReference>
<dbReference type="PANTHER" id="PTHR33375:SF1">
    <property type="entry name" value="CHROMOSOME-PARTITIONING PROTEIN PARB-RELATED"/>
    <property type="match status" value="1"/>
</dbReference>
<dbReference type="InterPro" id="IPR041468">
    <property type="entry name" value="HTH_ParB/Spo0J"/>
</dbReference>
<dbReference type="OrthoDB" id="9802051at2"/>
<dbReference type="Pfam" id="PF17762">
    <property type="entry name" value="HTH_ParB"/>
    <property type="match status" value="1"/>
</dbReference>
<accession>A0A4Y8WRA7</accession>
<keyword evidence="2" id="KW-0159">Chromosome partition</keyword>
<dbReference type="GO" id="GO:0005694">
    <property type="term" value="C:chromosome"/>
    <property type="evidence" value="ECO:0007669"/>
    <property type="project" value="TreeGrafter"/>
</dbReference>
<dbReference type="RefSeq" id="WP_018358549.1">
    <property type="nucleotide sequence ID" value="NZ_CP197400.1"/>
</dbReference>
<dbReference type="FunFam" id="3.90.1530.30:FF:000001">
    <property type="entry name" value="Chromosome partitioning protein ParB"/>
    <property type="match status" value="1"/>
</dbReference>
<dbReference type="Pfam" id="PF02195">
    <property type="entry name" value="ParB_N"/>
    <property type="match status" value="1"/>
</dbReference>